<accession>A0A9J7HSA6</accession>
<dbReference type="Pfam" id="PF20519">
    <property type="entry name" value="Polycystin_dom"/>
    <property type="match status" value="1"/>
</dbReference>
<dbReference type="PANTHER" id="PTHR10877">
    <property type="entry name" value="POLYCYSTIN FAMILY MEMBER"/>
    <property type="match status" value="1"/>
</dbReference>
<dbReference type="InterPro" id="IPR036392">
    <property type="entry name" value="PLAT/LH2_dom_sf"/>
</dbReference>
<dbReference type="Pfam" id="PF08016">
    <property type="entry name" value="PKD_channel"/>
    <property type="match status" value="1"/>
</dbReference>
<feature type="transmembrane region" description="Helical" evidence="11">
    <location>
        <begin position="1549"/>
        <end position="1566"/>
    </location>
</feature>
<dbReference type="GO" id="GO:0016020">
    <property type="term" value="C:membrane"/>
    <property type="evidence" value="ECO:0000318"/>
    <property type="project" value="GO_Central"/>
</dbReference>
<dbReference type="InterPro" id="IPR051223">
    <property type="entry name" value="Polycystin"/>
</dbReference>
<dbReference type="PANTHER" id="PTHR10877:SF194">
    <property type="entry name" value="LOCATION OF VULVA DEFECTIVE 1"/>
    <property type="match status" value="1"/>
</dbReference>
<feature type="transmembrane region" description="Helical" evidence="11">
    <location>
        <begin position="789"/>
        <end position="811"/>
    </location>
</feature>
<feature type="domain" description="Fibronectin type-III" evidence="13">
    <location>
        <begin position="1"/>
        <end position="88"/>
    </location>
</feature>
<keyword evidence="4" id="KW-0732">Signal</keyword>
<feature type="compositionally biased region" description="Basic and acidic residues" evidence="10">
    <location>
        <begin position="1090"/>
        <end position="1100"/>
    </location>
</feature>
<feature type="compositionally biased region" description="Low complexity" evidence="10">
    <location>
        <begin position="1104"/>
        <end position="1113"/>
    </location>
</feature>
<dbReference type="GO" id="GO:0005509">
    <property type="term" value="F:calcium ion binding"/>
    <property type="evidence" value="ECO:0007669"/>
    <property type="project" value="InterPro"/>
</dbReference>
<feature type="transmembrane region" description="Helical" evidence="11">
    <location>
        <begin position="1062"/>
        <end position="1085"/>
    </location>
</feature>
<dbReference type="SUPFAM" id="SSF49723">
    <property type="entry name" value="Lipase/lipooxygenase domain (PLAT/LH2 domain)"/>
    <property type="match status" value="1"/>
</dbReference>
<feature type="transmembrane region" description="Helical" evidence="11">
    <location>
        <begin position="1155"/>
        <end position="1186"/>
    </location>
</feature>
<feature type="region of interest" description="Disordered" evidence="10">
    <location>
        <begin position="412"/>
        <end position="452"/>
    </location>
</feature>
<dbReference type="SMART" id="SM00060">
    <property type="entry name" value="FN3"/>
    <property type="match status" value="2"/>
</dbReference>
<dbReference type="Pfam" id="PF00041">
    <property type="entry name" value="fn3"/>
    <property type="match status" value="1"/>
</dbReference>
<comment type="caution">
    <text evidence="9">Lacks conserved residue(s) required for the propagation of feature annotation.</text>
</comment>
<dbReference type="Gene3D" id="2.60.40.10">
    <property type="entry name" value="Immunoglobulins"/>
    <property type="match status" value="2"/>
</dbReference>
<keyword evidence="6 11" id="KW-0472">Membrane</keyword>
<evidence type="ECO:0000256" key="3">
    <source>
        <dbReference type="ARBA" id="ARBA00022692"/>
    </source>
</evidence>
<feature type="compositionally biased region" description="Basic and acidic residues" evidence="10">
    <location>
        <begin position="308"/>
        <end position="324"/>
    </location>
</feature>
<protein>
    <submittedName>
        <fullName evidence="15">Polycystic kidney disease protein 1-like 2</fullName>
    </submittedName>
</protein>
<dbReference type="InterPro" id="IPR003915">
    <property type="entry name" value="PKD_2"/>
</dbReference>
<feature type="compositionally biased region" description="Basic and acidic residues" evidence="10">
    <location>
        <begin position="425"/>
        <end position="442"/>
    </location>
</feature>
<sequence>MAISDVTDKGFRITWSQSPDPDLYGYRVVVSRLDLTTAVNQTTNQTSLLVLDLSPDSDYVVGVTSMFLSAGWRSQSEAAVIHASTEMSSSTDLRFVKVTESSLGFTWVPPNATVTGYRVMYGQGEAKEQLIPSPDPGNRSALIEGLLPGVMYKVEIITIGGYRESAPLVGYNMTGMLLTSAAPPNQTSLMTFFFSLLTSTIPADTTETTRVLGPLDHVEDPLDEDQYPDYDFFDPIKTAAPEGSTHPEETKPTSTTSPEGSRTTPEEQAPLNIHSLNSIYGDVISSNPQDVIQMLAQNNADDDGGVDESEKPTSSAEEKSQTCSKALERLRSETGRTQASDNLQIISELTSHVITSCTNIPQGHDLRNTALDILKSITSKLGKLDMSDPLTVESVGGSLVESVANLLNAPEEAAEENAGNPKFDPVQDDHISPEERAEKAKEEEEEQRAERQVVVQKSRQVLDSLFNAITDPMRPGDAPVTISRAGVTMRAQKIFGSKSGNQVMQTEVGAFQLPSQTALFPEHPPHNVTVMFIEYQQNPFPRGRGYYQARSSVIELTLRRKNYKPLVFSNLTEDFKITIPGKSGNKPTAKNITFPVSGNETSSYHLLNLNNTAEGWLVRITPLNTSVVYGVSGRYGGRPDDQNYDVSMETYVLPEECSLMETLSGDDTDRTEAKLFIKGKADPVDYHVKVQVLGPATKCDISDRPEERNVHTKDLYAYEIQWARLSCVFWSETQRAWKPDGCTIDDKSTIASTICHCNHLTAFGSDFATPPDTVNFGALMLSDLRDNGAVLTTIFVVFCLFLLTLVITKIFDLRRKKKKNPSIKLDDLQSDFRYRLHLWTGTAKHAGTESNVAFNLCGDVATSGVRVVNITEKVGIKLFASHRSCDCRTIANFGHFGVFTPGSQVTLTFSTAEQLGNVELLQLMHDNSGEGSRASWHVDRAAVQDLTTHKMSYFFCGEWLAADRGDGQIAKTFPVATEQDLRSFGFLFPASLRSNMAEEHLFLSVAVMPEESTFTRSERIGCCLSFLTLSMVSSAMWLNDEAETQIVQAVSFGPFSFTLNTVYTGFMTGIICLPAIIVIVLLFQFSRPSNKGDRRVRDVETGDPAEAPAQQKPAKGLPHWCKYVAWVLVVLSVVGSAIFIVLYSLEWGKEKSEWWLSSFFISFLADMILLQPAKVVLLAIIFSSIFKSHTAKKMFENEGDTVSIGDSTVTSQKREGFDGGRFRIKKKMERLSQMSLANVKEARRKRDRDRKIGDVLWVIVRFSAFLLLIITITNAHQNTTPAFHQTQSAANSFVSHTDAVTDPLTFWAWLEEVALQSFYPETSYNDDKPRWWEQGFTADMQSVLVSPPSLIQSRVKQGLCTVPAAMRNFSDKCSVAYDEKTKETGAFERGWKRVTNMSEVASEAPGWSHRLSGYAIKPVFGLKSHYWGDGFSLQLGKSADEMRSILAELNSNGWIDGQTRAVILEVLLYNGNLDLFTSLTVMFEFSEVSGVFSHRHLHTFRLRQQPGTIGYIYVLLEIIYVTILLYSLWKEAKTARAAGWAYLKEPWNVVEIVNFILAFTVIALYGSNRGYSSMALAAVHQGKDQLQYIKSLVDINLMYGWFLSFLVFLNIMKMLRLLRFDPFLAKLMSVFRGMAVEFSAFILYFFLFFSGFGMSGFLMFGTTVTAYRAISLSYSTLFQMSLGLFDYRELFDENPFLGPIFFLTFMCLVYLVLMNIAVAIINSALPDVRNHDMSEEDRYFLQGLWERFTSLFGLHQAQLTGWRSLNFLQNQILSHRSGMSPRMEVRNFALLEETYQTL</sequence>
<dbReference type="InterPro" id="IPR003961">
    <property type="entry name" value="FN3_dom"/>
</dbReference>
<feature type="transmembrane region" description="Helical" evidence="11">
    <location>
        <begin position="1510"/>
        <end position="1529"/>
    </location>
</feature>
<dbReference type="GO" id="GO:0005262">
    <property type="term" value="F:calcium channel activity"/>
    <property type="evidence" value="ECO:0000318"/>
    <property type="project" value="GO_Central"/>
</dbReference>
<feature type="transmembrane region" description="Helical" evidence="11">
    <location>
        <begin position="1638"/>
        <end position="1660"/>
    </location>
</feature>
<evidence type="ECO:0000256" key="7">
    <source>
        <dbReference type="ARBA" id="ARBA00023180"/>
    </source>
</evidence>
<evidence type="ECO:0000256" key="2">
    <source>
        <dbReference type="ARBA" id="ARBA00007200"/>
    </source>
</evidence>
<evidence type="ECO:0000256" key="11">
    <source>
        <dbReference type="SAM" id="Phobius"/>
    </source>
</evidence>
<dbReference type="Pfam" id="PF01477">
    <property type="entry name" value="PLAT"/>
    <property type="match status" value="1"/>
</dbReference>
<reference evidence="14" key="1">
    <citation type="journal article" date="2020" name="Nat. Ecol. Evol.">
        <title>Deeply conserved synteny resolves early events in vertebrate evolution.</title>
        <authorList>
            <person name="Simakov O."/>
            <person name="Marletaz F."/>
            <person name="Yue J.X."/>
            <person name="O'Connell B."/>
            <person name="Jenkins J."/>
            <person name="Brandt A."/>
            <person name="Calef R."/>
            <person name="Tung C.H."/>
            <person name="Huang T.K."/>
            <person name="Schmutz J."/>
            <person name="Satoh N."/>
            <person name="Yu J.K."/>
            <person name="Putnam N.H."/>
            <person name="Green R.E."/>
            <person name="Rokhsar D.S."/>
        </authorList>
    </citation>
    <scope>NUCLEOTIDE SEQUENCE [LARGE SCALE GENOMIC DNA]</scope>
    <source>
        <strain evidence="14">S238N-H82</strain>
    </source>
</reference>
<dbReference type="Proteomes" id="UP000001554">
    <property type="component" value="Chromosome 19"/>
</dbReference>
<feature type="transmembrane region" description="Helical" evidence="11">
    <location>
        <begin position="1020"/>
        <end position="1038"/>
    </location>
</feature>
<proteinExistence type="inferred from homology"/>
<feature type="transmembrane region" description="Helical" evidence="11">
    <location>
        <begin position="1697"/>
        <end position="1721"/>
    </location>
</feature>
<feature type="domain" description="PLAT" evidence="12">
    <location>
        <begin position="832"/>
        <end position="974"/>
    </location>
</feature>
<dbReference type="FunFam" id="2.60.220.50:FF:000035">
    <property type="entry name" value="Uncharacterized protein"/>
    <property type="match status" value="1"/>
</dbReference>
<dbReference type="InterPro" id="IPR000203">
    <property type="entry name" value="GPS"/>
</dbReference>
<evidence type="ECO:0000256" key="1">
    <source>
        <dbReference type="ARBA" id="ARBA00004141"/>
    </source>
</evidence>
<evidence type="ECO:0000256" key="6">
    <source>
        <dbReference type="ARBA" id="ARBA00023136"/>
    </source>
</evidence>
<feature type="compositionally biased region" description="Low complexity" evidence="10">
    <location>
        <begin position="412"/>
        <end position="421"/>
    </location>
</feature>
<name>A0A9J7HSA6_BRAFL</name>
<dbReference type="KEGG" id="bfo:118407136"/>
<dbReference type="GO" id="GO:0050982">
    <property type="term" value="P:detection of mechanical stimulus"/>
    <property type="evidence" value="ECO:0000318"/>
    <property type="project" value="GO_Central"/>
</dbReference>
<dbReference type="InterPro" id="IPR046791">
    <property type="entry name" value="Polycystin_dom"/>
</dbReference>
<dbReference type="PROSITE" id="PS50095">
    <property type="entry name" value="PLAT"/>
    <property type="match status" value="1"/>
</dbReference>
<dbReference type="CDD" id="cd00063">
    <property type="entry name" value="FN3"/>
    <property type="match status" value="2"/>
</dbReference>
<evidence type="ECO:0000256" key="8">
    <source>
        <dbReference type="PIRSR" id="PIRSR603915-2"/>
    </source>
</evidence>
<evidence type="ECO:0000256" key="9">
    <source>
        <dbReference type="PROSITE-ProRule" id="PRU00152"/>
    </source>
</evidence>
<feature type="disulfide bond" evidence="8">
    <location>
        <begin position="1360"/>
        <end position="1373"/>
    </location>
</feature>
<dbReference type="InterPro" id="IPR013122">
    <property type="entry name" value="PKD1_2_channel"/>
</dbReference>
<evidence type="ECO:0000313" key="15">
    <source>
        <dbReference type="RefSeq" id="XP_035663450.1"/>
    </source>
</evidence>
<dbReference type="GeneID" id="118407136"/>
<evidence type="ECO:0000256" key="10">
    <source>
        <dbReference type="SAM" id="MobiDB-lite"/>
    </source>
</evidence>
<organism evidence="14 15">
    <name type="scientific">Branchiostoma floridae</name>
    <name type="common">Florida lancelet</name>
    <name type="synonym">Amphioxus</name>
    <dbReference type="NCBI Taxonomy" id="7739"/>
    <lineage>
        <taxon>Eukaryota</taxon>
        <taxon>Metazoa</taxon>
        <taxon>Chordata</taxon>
        <taxon>Cephalochordata</taxon>
        <taxon>Leptocardii</taxon>
        <taxon>Amphioxiformes</taxon>
        <taxon>Branchiostomatidae</taxon>
        <taxon>Branchiostoma</taxon>
    </lineage>
</organism>
<feature type="transmembrane region" description="Helical" evidence="11">
    <location>
        <begin position="1252"/>
        <end position="1272"/>
    </location>
</feature>
<evidence type="ECO:0000256" key="4">
    <source>
        <dbReference type="ARBA" id="ARBA00022729"/>
    </source>
</evidence>
<comment type="subcellular location">
    <subcellularLocation>
        <location evidence="1">Membrane</location>
        <topology evidence="1">Multi-pass membrane protein</topology>
    </subcellularLocation>
</comment>
<dbReference type="OMA" id="TICIAHT"/>
<dbReference type="InterPro" id="IPR013783">
    <property type="entry name" value="Ig-like_fold"/>
</dbReference>
<dbReference type="InterPro" id="IPR001024">
    <property type="entry name" value="PLAT/LH2_dom"/>
</dbReference>
<feature type="region of interest" description="Disordered" evidence="10">
    <location>
        <begin position="1090"/>
        <end position="1113"/>
    </location>
</feature>
<dbReference type="InterPro" id="IPR046338">
    <property type="entry name" value="GAIN_dom_sf"/>
</dbReference>
<dbReference type="SMART" id="SM00303">
    <property type="entry name" value="GPS"/>
    <property type="match status" value="1"/>
</dbReference>
<dbReference type="Pfam" id="PF01825">
    <property type="entry name" value="GPS"/>
    <property type="match status" value="1"/>
</dbReference>
<dbReference type="InterPro" id="IPR036116">
    <property type="entry name" value="FN3_sf"/>
</dbReference>
<keyword evidence="14" id="KW-1185">Reference proteome</keyword>
<evidence type="ECO:0000259" key="13">
    <source>
        <dbReference type="PROSITE" id="PS50853"/>
    </source>
</evidence>
<dbReference type="SUPFAM" id="SSF49265">
    <property type="entry name" value="Fibronectin type III"/>
    <property type="match status" value="2"/>
</dbReference>
<reference evidence="15" key="2">
    <citation type="submission" date="2025-08" db="UniProtKB">
        <authorList>
            <consortium name="RefSeq"/>
        </authorList>
    </citation>
    <scope>IDENTIFICATION</scope>
    <source>
        <strain evidence="15">S238N-H82</strain>
        <tissue evidence="15">Testes</tissue>
    </source>
</reference>
<dbReference type="Gene3D" id="2.60.220.50">
    <property type="match status" value="1"/>
</dbReference>
<dbReference type="OrthoDB" id="2121937at2759"/>
<feature type="compositionally biased region" description="Acidic residues" evidence="10">
    <location>
        <begin position="221"/>
        <end position="232"/>
    </location>
</feature>
<dbReference type="PRINTS" id="PR01433">
    <property type="entry name" value="POLYCYSTIN2"/>
</dbReference>
<evidence type="ECO:0000259" key="12">
    <source>
        <dbReference type="PROSITE" id="PS50095"/>
    </source>
</evidence>
<feature type="domain" description="Fibronectin type-III" evidence="13">
    <location>
        <begin position="89"/>
        <end position="182"/>
    </location>
</feature>
<feature type="transmembrane region" description="Helical" evidence="11">
    <location>
        <begin position="1123"/>
        <end position="1143"/>
    </location>
</feature>
<comment type="similarity">
    <text evidence="2">Belongs to the polycystin family.</text>
</comment>
<dbReference type="PROSITE" id="PS50853">
    <property type="entry name" value="FN3"/>
    <property type="match status" value="2"/>
</dbReference>
<feature type="region of interest" description="Disordered" evidence="10">
    <location>
        <begin position="299"/>
        <end position="324"/>
    </location>
</feature>
<keyword evidence="7" id="KW-0325">Glycoprotein</keyword>
<dbReference type="RefSeq" id="XP_035663450.1">
    <property type="nucleotide sequence ID" value="XM_035807557.1"/>
</dbReference>
<keyword evidence="3 11" id="KW-0812">Transmembrane</keyword>
<gene>
    <name evidence="15" type="primary">LOC118407136</name>
</gene>
<keyword evidence="5 11" id="KW-1133">Transmembrane helix</keyword>
<evidence type="ECO:0000256" key="5">
    <source>
        <dbReference type="ARBA" id="ARBA00022989"/>
    </source>
</evidence>
<feature type="transmembrane region" description="Helical" evidence="11">
    <location>
        <begin position="1598"/>
        <end position="1618"/>
    </location>
</feature>
<evidence type="ECO:0000313" key="14">
    <source>
        <dbReference type="Proteomes" id="UP000001554"/>
    </source>
</evidence>
<dbReference type="Gene3D" id="2.60.60.20">
    <property type="entry name" value="PLAT/LH2 domain"/>
    <property type="match status" value="1"/>
</dbReference>
<feature type="region of interest" description="Disordered" evidence="10">
    <location>
        <begin position="212"/>
        <end position="271"/>
    </location>
</feature>